<dbReference type="GO" id="GO:0003677">
    <property type="term" value="F:DNA binding"/>
    <property type="evidence" value="ECO:0007669"/>
    <property type="project" value="InterPro"/>
</dbReference>
<dbReference type="SMART" id="SM00530">
    <property type="entry name" value="HTH_XRE"/>
    <property type="match status" value="1"/>
</dbReference>
<dbReference type="Proteomes" id="UP000310597">
    <property type="component" value="Unassembled WGS sequence"/>
</dbReference>
<accession>A0A4U1JP64</accession>
<proteinExistence type="predicted"/>
<comment type="caution">
    <text evidence="2">The sequence shown here is derived from an EMBL/GenBank/DDBJ whole genome shotgun (WGS) entry which is preliminary data.</text>
</comment>
<evidence type="ECO:0000259" key="1">
    <source>
        <dbReference type="PROSITE" id="PS50943"/>
    </source>
</evidence>
<dbReference type="AlphaFoldDB" id="A0A4U1JP64"/>
<evidence type="ECO:0000313" key="2">
    <source>
        <dbReference type="EMBL" id="TKD17606.1"/>
    </source>
</evidence>
<dbReference type="CDD" id="cd00093">
    <property type="entry name" value="HTH_XRE"/>
    <property type="match status" value="1"/>
</dbReference>
<reference evidence="2 3" key="1">
    <citation type="submission" date="2019-04" db="EMBL/GenBank/DDBJ databases">
        <title>Draft Whole-Genome sequence of the purple photosynthetic bacterium Rhodobacter capsulatus SP108 with an indigenous class A beta-lactamase.</title>
        <authorList>
            <person name="Robertson S."/>
            <person name="Meyer T.E."/>
            <person name="Kyndt J.A."/>
        </authorList>
    </citation>
    <scope>NUCLEOTIDE SEQUENCE [LARGE SCALE GENOMIC DNA]</scope>
    <source>
        <strain evidence="2 3">SP108</strain>
    </source>
</reference>
<dbReference type="PROSITE" id="PS50943">
    <property type="entry name" value="HTH_CROC1"/>
    <property type="match status" value="1"/>
</dbReference>
<feature type="domain" description="HTH cro/C1-type" evidence="1">
    <location>
        <begin position="18"/>
        <end position="72"/>
    </location>
</feature>
<dbReference type="RefSeq" id="WP_136907521.1">
    <property type="nucleotide sequence ID" value="NZ_SWJZ01000058.1"/>
</dbReference>
<name>A0A4U1JP64_RHOCA</name>
<dbReference type="EMBL" id="SWJZ01000058">
    <property type="protein sequence ID" value="TKD17606.1"/>
    <property type="molecule type" value="Genomic_DNA"/>
</dbReference>
<gene>
    <name evidence="2" type="ORF">FBT96_13550</name>
</gene>
<dbReference type="InterPro" id="IPR010982">
    <property type="entry name" value="Lambda_DNA-bd_dom_sf"/>
</dbReference>
<sequence length="73" mass="7628">MTDTLTPISTVAELGQAIRARRQALGLQQAEAAMQSGVSAATFSAIENGKETARIGLVLQICRDLGLQITLSA</sequence>
<dbReference type="InterPro" id="IPR001387">
    <property type="entry name" value="Cro/C1-type_HTH"/>
</dbReference>
<evidence type="ECO:0000313" key="3">
    <source>
        <dbReference type="Proteomes" id="UP000310597"/>
    </source>
</evidence>
<dbReference type="OrthoDB" id="7361823at2"/>
<dbReference type="SUPFAM" id="SSF47413">
    <property type="entry name" value="lambda repressor-like DNA-binding domains"/>
    <property type="match status" value="1"/>
</dbReference>
<dbReference type="Pfam" id="PF13560">
    <property type="entry name" value="HTH_31"/>
    <property type="match status" value="1"/>
</dbReference>
<organism evidence="2 3">
    <name type="scientific">Rhodobacter capsulatus</name>
    <name type="common">Rhodopseudomonas capsulata</name>
    <dbReference type="NCBI Taxonomy" id="1061"/>
    <lineage>
        <taxon>Bacteria</taxon>
        <taxon>Pseudomonadati</taxon>
        <taxon>Pseudomonadota</taxon>
        <taxon>Alphaproteobacteria</taxon>
        <taxon>Rhodobacterales</taxon>
        <taxon>Rhodobacter group</taxon>
        <taxon>Rhodobacter</taxon>
    </lineage>
</organism>
<protein>
    <submittedName>
        <fullName evidence="2">Helix-turn-helix transcriptional regulator</fullName>
    </submittedName>
</protein>
<dbReference type="Gene3D" id="1.10.260.40">
    <property type="entry name" value="lambda repressor-like DNA-binding domains"/>
    <property type="match status" value="1"/>
</dbReference>